<comment type="catalytic activity">
    <reaction evidence="6">
        <text>[(1-&gt;3)-alpha-D-glucosyl](n) + UDP-alpha-D-glucose = [(1-&gt;3)-alpha-D-glucosyl](n+1) + UDP + H(+)</text>
        <dbReference type="Rhea" id="RHEA:19749"/>
        <dbReference type="Rhea" id="RHEA-COMP:11150"/>
        <dbReference type="Rhea" id="RHEA-COMP:11151"/>
        <dbReference type="ChEBI" id="CHEBI:15378"/>
        <dbReference type="ChEBI" id="CHEBI:28100"/>
        <dbReference type="ChEBI" id="CHEBI:58223"/>
        <dbReference type="ChEBI" id="CHEBI:58885"/>
        <dbReference type="EC" id="2.4.1.183"/>
    </reaction>
</comment>
<dbReference type="EC" id="2.4.1.183" evidence="2"/>
<dbReference type="GO" id="GO:0009277">
    <property type="term" value="C:fungal-type cell wall"/>
    <property type="evidence" value="ECO:0007669"/>
    <property type="project" value="TreeGrafter"/>
</dbReference>
<dbReference type="PANTHER" id="PTHR47182:SF2">
    <property type="entry name" value="CELL WALL ALPHA-1,3-GLUCAN SYNTHASE AGS1"/>
    <property type="match status" value="1"/>
</dbReference>
<evidence type="ECO:0000256" key="4">
    <source>
        <dbReference type="ARBA" id="ARBA00022679"/>
    </source>
</evidence>
<dbReference type="FunFam" id="3.40.50.2000:FF:000157">
    <property type="entry name" value="Alpha-1,3-glucan synthase, variant"/>
    <property type="match status" value="1"/>
</dbReference>
<accession>A0A9P5PXA9</accession>
<feature type="transmembrane region" description="Helical" evidence="7">
    <location>
        <begin position="1921"/>
        <end position="1943"/>
    </location>
</feature>
<keyword evidence="3" id="KW-0328">Glycosyltransferase</keyword>
<feature type="transmembrane region" description="Helical" evidence="7">
    <location>
        <begin position="1984"/>
        <end position="2003"/>
    </location>
</feature>
<protein>
    <recommendedName>
        <fullName evidence="2">alpha-1,3-glucan synthase</fullName>
        <ecNumber evidence="2">2.4.1.183</ecNumber>
    </recommendedName>
</protein>
<sequence>MNVALQIFVYAFAILLFISSPVSSSPYNPELTAYNLNVNQTATDPTDYSTTRANQTYTPSPANWRALPLYTILLDKYANGDPSNDNFFGTMYESDVRETQLRFGGDLKGLVGRLDYLQGMGVRVIYISGTPFLNMIWEADSYSPLDFSVLDPHWGTWDDWVEAIDEIHARGMYLMSDLTIGTMSSLIGFEGFLNTSAPFSLEEYNAEWLNPNFLPWNFTEYKDFQISNVRNTSCVLPQFWNEDGTIATVTSNGCLESDFDQYGDLEAFGVFPDWERQLSKFAGVQDRVREWKPGMVEKLTSFSCMVIEALDIDAIRIDKSLQVTLDALANWSNGTRMCAKAVGKNNFYIAGEVTDGDTFGSLYLGRGRTPGMRPASISVAANVTSDMSQYFLRPEGLNALDGYAFHYSIYRSLTSFLGMDGNLLDAFDLSTDFVDAWNEMFVNNDFLNINTGEFDPRHMFGTSNFDVYRWPSLANGTHQAALGTFVTSTLMPGLVMYYYGEEQNFYLYDSTANNYLYGRQAMTSNQAWKRHGCYQLGSQQYFNMPLDRALIGCNDPWNALDHFDPTAPTRRLWTQFNFLRSTYSALLDGFALTKLGNWTTFIERPGSGGVQTQLGLWSISRGAIPGQVLNGTHNDTVWLFMSNENATETWSFDCDGPDWIPSPYQGGMVVRNLLYPYENYTLQESLASYFNNGMAPFFGCMESITMDPYGFKILVLQDEWVEVPPALTGFSPGHDARILSSPNDSMSVNISLEFSTEMDCDSVTGSISLLMSSSGHGSTPAIVDTVCGPFSNIPLANNLITGASQTAWVWNATLTNFPDGILTLTVNNPSSSSGLSTGAIDHLLLRKGQAGNVMVFPTNDYNSSALVLSDSGNIYTHSAFGADMFRYSLDFGQTWTNWSQWEDTTTVNTSFFSGSNMFWKGTHLMVQYWSNATMSAESIAQADSGYNGLPRRVPQFLALGAFNQWGDNLGPESQFALNSDGLWELKIMAAWPSFVQLNVWGINVLDYYYGDTDGDGVLDRLPPNTESPNYCNMSAPPHPYLSWSILVDDSTMVWSLVPRGTQAISLIIYGLLVSIPLITATLAVLIFMVAFYGIEHNKYGVAIKSKYLPVFRPRRKAAFSADMESELALVDEKLAAHEQTGKIIGWPENGHKRRMVLIATLEYEIMDWNLKVKIGGLGVMSSLMGKAMTDVDLIWVVPKVKDLEYPYGDPDDPIEVVIFGETYLVDVEIHVMDHITYVILDSPVFRAQTKADPYPARMDDLSSAIFYSTWNQAIAATIRRYPMIDIYHINDYHGALAPIYLLPKVFPVCLSLHNAEFQGLWPLRTKEEMIEVCSAFNITKKNCAKYVQFGNTFNLLHAAAAFISLHQKSVGVAGVSDKYGKRSWARYPALWTLKHVDSLPNPDPTDIAALDEKPVKARGIKADRKAEAARPELKRQAQAWAGIHQDPSAQLFVFVGRWSKQKGVDLIADIMPGLLEKDKSIQLITVGPVIDLYGRLAAEKLSRLMELFPGRVYSKPEFTALPPYLFSGADFALIPSRDEPFGLVAVEFGRKGALGVGSRLGGLGLMPGWWFPVESTSTAHMLSQLTKTIKMALKSTEQERAILRARSAIQRFPVVEWRQRVEDFHRRSITMSREHAHENAWKPSDGYDYFEPADARNEWDAQAEIYPSHQGLNRSSRSGLGSLDSSARASLEALVPITNEPINLHHSERETNRDSYASDTGDDLHAVLDAVSESHIATDYENFLDRVNRMVARDRRRVPDPFLEGSTRVRLGLHSRTGSSESIASIVDSKSDSPLNRAIASFADVDGGVTATFVHRLENLNAKNSEHGLSIEKYLMKSEEAFFDKIRRKRLSSASASLKSKGSFWGSSDSLFSSSLPGTPAEALDPIPLDDLDESGKLRKPPPEIPMNRIQLALAREIMGWPLYTLVVAAGQMLSATSFQMTLLTGRNWQSNNQLYIIGGIFLISSTVWYPLCRMKPARYALSLPWIFFGIAFFLIGLPSISNSLHHLHTVLSDAATWCYAIASAAGFLFFALNFGEEAGAATEVWILRACIVQGSQQVWVAALWYWGFTLNNESASYTPPWWLAVVVWPLSFMSFLFGFILYREYYRQTPPKVSHFLTTLFRRKLVIWFLISEVLRDYWLSGPYGLNWTYLWSVNIPKLHIFFLVMGFFIGVWAIVLGVLSHFSKMHTWLLPVFAVGLGAPRWCQMLWGTSSLATYVPWGGNAGPYLGISLWLWLGVLDAIQGVGLGMILLQTLSRLHVTATLAFSQIIGSAVVMIARATSPDGIGPGPVFPNLGTWNPTTDGLKGSPIVEPMFWVALGCQLVIVVGYFWFYRREQLARP</sequence>
<dbReference type="SMART" id="SM00642">
    <property type="entry name" value="Aamy"/>
    <property type="match status" value="1"/>
</dbReference>
<organism evidence="10 11">
    <name type="scientific">Rhodocollybia butyracea</name>
    <dbReference type="NCBI Taxonomy" id="206335"/>
    <lineage>
        <taxon>Eukaryota</taxon>
        <taxon>Fungi</taxon>
        <taxon>Dikarya</taxon>
        <taxon>Basidiomycota</taxon>
        <taxon>Agaricomycotina</taxon>
        <taxon>Agaricomycetes</taxon>
        <taxon>Agaricomycetidae</taxon>
        <taxon>Agaricales</taxon>
        <taxon>Marasmiineae</taxon>
        <taxon>Omphalotaceae</taxon>
        <taxon>Rhodocollybia</taxon>
    </lineage>
</organism>
<dbReference type="SUPFAM" id="SSF51445">
    <property type="entry name" value="(Trans)glycosidases"/>
    <property type="match status" value="1"/>
</dbReference>
<feature type="transmembrane region" description="Helical" evidence="7">
    <location>
        <begin position="1066"/>
        <end position="1094"/>
    </location>
</feature>
<dbReference type="OrthoDB" id="512920at2759"/>
<dbReference type="Pfam" id="PF26127">
    <property type="entry name" value="12TM_Mok13"/>
    <property type="match status" value="1"/>
</dbReference>
<evidence type="ECO:0000256" key="6">
    <source>
        <dbReference type="ARBA" id="ARBA00048960"/>
    </source>
</evidence>
<evidence type="ECO:0000259" key="9">
    <source>
        <dbReference type="SMART" id="SM00642"/>
    </source>
</evidence>
<feature type="chain" id="PRO_5040160223" description="alpha-1,3-glucan synthase" evidence="8">
    <location>
        <begin position="25"/>
        <end position="2341"/>
    </location>
</feature>
<dbReference type="InterPro" id="IPR006047">
    <property type="entry name" value="GH13_cat_dom"/>
</dbReference>
<keyword evidence="7" id="KW-0812">Transmembrane</keyword>
<keyword evidence="7" id="KW-0472">Membrane</keyword>
<feature type="transmembrane region" description="Helical" evidence="7">
    <location>
        <begin position="2081"/>
        <end position="2103"/>
    </location>
</feature>
<dbReference type="Pfam" id="PF26122">
    <property type="entry name" value="CBM_Mok13"/>
    <property type="match status" value="1"/>
</dbReference>
<feature type="transmembrane region" description="Helical" evidence="7">
    <location>
        <begin position="2314"/>
        <end position="2333"/>
    </location>
</feature>
<dbReference type="PANTHER" id="PTHR47182">
    <property type="entry name" value="CELL WALL ALPHA-1,3-GLUCAN SYNTHASE AGS1-RELATED"/>
    <property type="match status" value="1"/>
</dbReference>
<feature type="transmembrane region" description="Helical" evidence="7">
    <location>
        <begin position="2258"/>
        <end position="2278"/>
    </location>
</feature>
<dbReference type="InterPro" id="IPR017853">
    <property type="entry name" value="GH"/>
</dbReference>
<dbReference type="InterPro" id="IPR058654">
    <property type="entry name" value="Mok11-14/Ags1-like_TM"/>
</dbReference>
<evidence type="ECO:0000256" key="2">
    <source>
        <dbReference type="ARBA" id="ARBA00012688"/>
    </source>
</evidence>
<dbReference type="InterPro" id="IPR013534">
    <property type="entry name" value="Starch_synth_cat_dom"/>
</dbReference>
<dbReference type="Gene3D" id="3.20.20.80">
    <property type="entry name" value="Glycosidases"/>
    <property type="match status" value="2"/>
</dbReference>
<dbReference type="Gene3D" id="3.40.50.2000">
    <property type="entry name" value="Glycogen Phosphorylase B"/>
    <property type="match status" value="2"/>
</dbReference>
<comment type="caution">
    <text evidence="10">The sequence shown here is derived from an EMBL/GenBank/DDBJ whole genome shotgun (WGS) entry which is preliminary data.</text>
</comment>
<keyword evidence="7" id="KW-1133">Transmembrane helix</keyword>
<keyword evidence="4" id="KW-0808">Transferase</keyword>
<dbReference type="Pfam" id="PF13692">
    <property type="entry name" value="Glyco_trans_1_4"/>
    <property type="match status" value="1"/>
</dbReference>
<proteinExistence type="inferred from homology"/>
<feature type="transmembrane region" description="Helical" evidence="7">
    <location>
        <begin position="2124"/>
        <end position="2140"/>
    </location>
</feature>
<name>A0A9P5PXA9_9AGAR</name>
<dbReference type="InterPro" id="IPR058657">
    <property type="entry name" value="Mok11-13/Ags1-like_Ig"/>
</dbReference>
<comment type="similarity">
    <text evidence="1">Belongs to the glycosyltransferase group 1 family.</text>
</comment>
<feature type="transmembrane region" description="Helical" evidence="7">
    <location>
        <begin position="2160"/>
        <end position="2181"/>
    </location>
</feature>
<feature type="domain" description="Glycosyl hydrolase family 13 catalytic" evidence="9">
    <location>
        <begin position="71"/>
        <end position="548"/>
    </location>
</feature>
<dbReference type="EMBL" id="JADNRY010000014">
    <property type="protein sequence ID" value="KAF9074279.1"/>
    <property type="molecule type" value="Genomic_DNA"/>
</dbReference>
<dbReference type="InterPro" id="IPR058659">
    <property type="entry name" value="Mok11-13/Ags1-like_CBM"/>
</dbReference>
<dbReference type="InterPro" id="IPR058655">
    <property type="entry name" value="Mok11-14/Ags1-like"/>
</dbReference>
<dbReference type="Proteomes" id="UP000772434">
    <property type="component" value="Unassembled WGS sequence"/>
</dbReference>
<dbReference type="Pfam" id="PF26111">
    <property type="entry name" value="Ig_Mok13"/>
    <property type="match status" value="1"/>
</dbReference>
<dbReference type="Pfam" id="PF00128">
    <property type="entry name" value="Alpha-amylase"/>
    <property type="match status" value="1"/>
</dbReference>
<keyword evidence="5" id="KW-0961">Cell wall biogenesis/degradation</keyword>
<feature type="transmembrane region" description="Helical" evidence="7">
    <location>
        <begin position="2190"/>
        <end position="2210"/>
    </location>
</feature>
<feature type="transmembrane region" description="Helical" evidence="7">
    <location>
        <begin position="2015"/>
        <end position="2035"/>
    </location>
</feature>
<dbReference type="Pfam" id="PF26114">
    <property type="entry name" value="Ig_2_Mok13"/>
    <property type="match status" value="1"/>
</dbReference>
<feature type="signal peptide" evidence="8">
    <location>
        <begin position="1"/>
        <end position="24"/>
    </location>
</feature>
<keyword evidence="8" id="KW-0732">Signal</keyword>
<dbReference type="InterPro" id="IPR058656">
    <property type="entry name" value="Mok11-13/Ags1-like_GH"/>
</dbReference>
<evidence type="ECO:0000313" key="10">
    <source>
        <dbReference type="EMBL" id="KAF9074279.1"/>
    </source>
</evidence>
<evidence type="ECO:0000256" key="3">
    <source>
        <dbReference type="ARBA" id="ARBA00022676"/>
    </source>
</evidence>
<evidence type="ECO:0000256" key="7">
    <source>
        <dbReference type="SAM" id="Phobius"/>
    </source>
</evidence>
<dbReference type="InterPro" id="IPR058658">
    <property type="entry name" value="Mok11-13/Ags1-like_Ig_2"/>
</dbReference>
<evidence type="ECO:0000256" key="5">
    <source>
        <dbReference type="ARBA" id="ARBA00023316"/>
    </source>
</evidence>
<dbReference type="SUPFAM" id="SSF53756">
    <property type="entry name" value="UDP-Glycosyltransferase/glycogen phosphorylase"/>
    <property type="match status" value="1"/>
</dbReference>
<dbReference type="Pfam" id="PF08323">
    <property type="entry name" value="Glyco_transf_5"/>
    <property type="match status" value="1"/>
</dbReference>
<evidence type="ECO:0000256" key="1">
    <source>
        <dbReference type="ARBA" id="ARBA00006122"/>
    </source>
</evidence>
<dbReference type="GO" id="GO:0016787">
    <property type="term" value="F:hydrolase activity"/>
    <property type="evidence" value="ECO:0007669"/>
    <property type="project" value="UniProtKB-KW"/>
</dbReference>
<reference evidence="10" key="1">
    <citation type="submission" date="2020-11" db="EMBL/GenBank/DDBJ databases">
        <authorList>
            <consortium name="DOE Joint Genome Institute"/>
            <person name="Ahrendt S."/>
            <person name="Riley R."/>
            <person name="Andreopoulos W."/>
            <person name="Labutti K."/>
            <person name="Pangilinan J."/>
            <person name="Ruiz-Duenas F.J."/>
            <person name="Barrasa J.M."/>
            <person name="Sanchez-Garcia M."/>
            <person name="Camarero S."/>
            <person name="Miyauchi S."/>
            <person name="Serrano A."/>
            <person name="Linde D."/>
            <person name="Babiker R."/>
            <person name="Drula E."/>
            <person name="Ayuso-Fernandez I."/>
            <person name="Pacheco R."/>
            <person name="Padilla G."/>
            <person name="Ferreira P."/>
            <person name="Barriuso J."/>
            <person name="Kellner H."/>
            <person name="Castanera R."/>
            <person name="Alfaro M."/>
            <person name="Ramirez L."/>
            <person name="Pisabarro A.G."/>
            <person name="Kuo A."/>
            <person name="Tritt A."/>
            <person name="Lipzen A."/>
            <person name="He G."/>
            <person name="Yan M."/>
            <person name="Ng V."/>
            <person name="Cullen D."/>
            <person name="Martin F."/>
            <person name="Rosso M.-N."/>
            <person name="Henrissat B."/>
            <person name="Hibbett D."/>
            <person name="Martinez A.T."/>
            <person name="Grigoriev I.V."/>
        </authorList>
    </citation>
    <scope>NUCLEOTIDE SEQUENCE</scope>
    <source>
        <strain evidence="10">AH 40177</strain>
    </source>
</reference>
<gene>
    <name evidence="10" type="ORF">BDP27DRAFT_1416576</name>
</gene>
<dbReference type="GO" id="GO:0047657">
    <property type="term" value="F:alpha-1,3-glucan synthase activity"/>
    <property type="evidence" value="ECO:0007669"/>
    <property type="project" value="UniProtKB-EC"/>
</dbReference>
<feature type="transmembrane region" description="Helical" evidence="7">
    <location>
        <begin position="1955"/>
        <end position="1972"/>
    </location>
</feature>
<feature type="transmembrane region" description="Helical" evidence="7">
    <location>
        <begin position="2047"/>
        <end position="2069"/>
    </location>
</feature>
<dbReference type="FunFam" id="3.40.50.2000:FF:000052">
    <property type="entry name" value="Alpha-1,3-glucan synthase Ags2"/>
    <property type="match status" value="1"/>
</dbReference>
<keyword evidence="11" id="KW-1185">Reference proteome</keyword>
<evidence type="ECO:0000313" key="11">
    <source>
        <dbReference type="Proteomes" id="UP000772434"/>
    </source>
</evidence>
<feature type="transmembrane region" description="Helical" evidence="7">
    <location>
        <begin position="2230"/>
        <end position="2251"/>
    </location>
</feature>
<dbReference type="Pfam" id="PF26108">
    <property type="entry name" value="GH_Mok13"/>
    <property type="match status" value="1"/>
</dbReference>
<dbReference type="GO" id="GO:0070600">
    <property type="term" value="P:fungal-type cell wall (1-&gt;3)-alpha-glucan biosynthetic process"/>
    <property type="evidence" value="ECO:0007669"/>
    <property type="project" value="TreeGrafter"/>
</dbReference>
<keyword evidence="10" id="KW-0378">Hydrolase</keyword>
<evidence type="ECO:0000256" key="8">
    <source>
        <dbReference type="SAM" id="SignalP"/>
    </source>
</evidence>